<protein>
    <submittedName>
        <fullName evidence="2">(Perigord truffle) hypothetical protein</fullName>
    </submittedName>
</protein>
<feature type="region of interest" description="Disordered" evidence="1">
    <location>
        <begin position="1"/>
        <end position="23"/>
    </location>
</feature>
<sequence>MFNSMVRKLEEQLSSQRNTYPKPMLYHGLARKCNKSGKASQNLTRNLPSSSHPLLFSEQRARRHSSLKASTNKPTPQPSLLPPTYDTCTRKSGEWLAKSTNQ</sequence>
<accession>D5G845</accession>
<keyword evidence="3" id="KW-1185">Reference proteome</keyword>
<dbReference type="Proteomes" id="UP000006911">
    <property type="component" value="Unassembled WGS sequence"/>
</dbReference>
<feature type="region of interest" description="Disordered" evidence="1">
    <location>
        <begin position="35"/>
        <end position="102"/>
    </location>
</feature>
<dbReference type="GeneID" id="9184161"/>
<gene>
    <name evidence="2" type="ORF">GSTUM_00002808001</name>
</gene>
<dbReference type="EMBL" id="FN430039">
    <property type="protein sequence ID" value="CAZ80688.1"/>
    <property type="molecule type" value="Genomic_DNA"/>
</dbReference>
<name>D5G845_TUBMM</name>
<dbReference type="RefSeq" id="XP_002836497.1">
    <property type="nucleotide sequence ID" value="XM_002836451.1"/>
</dbReference>
<proteinExistence type="predicted"/>
<reference evidence="2 3" key="1">
    <citation type="journal article" date="2010" name="Nature">
        <title>Perigord black truffle genome uncovers evolutionary origins and mechanisms of symbiosis.</title>
        <authorList>
            <person name="Martin F."/>
            <person name="Kohler A."/>
            <person name="Murat C."/>
            <person name="Balestrini R."/>
            <person name="Coutinho P.M."/>
            <person name="Jaillon O."/>
            <person name="Montanini B."/>
            <person name="Morin E."/>
            <person name="Noel B."/>
            <person name="Percudani R."/>
            <person name="Porcel B."/>
            <person name="Rubini A."/>
            <person name="Amicucci A."/>
            <person name="Amselem J."/>
            <person name="Anthouard V."/>
            <person name="Arcioni S."/>
            <person name="Artiguenave F."/>
            <person name="Aury J.M."/>
            <person name="Ballario P."/>
            <person name="Bolchi A."/>
            <person name="Brenna A."/>
            <person name="Brun A."/>
            <person name="Buee M."/>
            <person name="Cantarel B."/>
            <person name="Chevalier G."/>
            <person name="Couloux A."/>
            <person name="Da Silva C."/>
            <person name="Denoeud F."/>
            <person name="Duplessis S."/>
            <person name="Ghignone S."/>
            <person name="Hilselberger B."/>
            <person name="Iotti M."/>
            <person name="Marcais B."/>
            <person name="Mello A."/>
            <person name="Miranda M."/>
            <person name="Pacioni G."/>
            <person name="Quesneville H."/>
            <person name="Riccioni C."/>
            <person name="Ruotolo R."/>
            <person name="Splivallo R."/>
            <person name="Stocchi V."/>
            <person name="Tisserant E."/>
            <person name="Viscomi A.R."/>
            <person name="Zambonelli A."/>
            <person name="Zampieri E."/>
            <person name="Henrissat B."/>
            <person name="Lebrun M.H."/>
            <person name="Paolocci F."/>
            <person name="Bonfante P."/>
            <person name="Ottonello S."/>
            <person name="Wincker P."/>
        </authorList>
    </citation>
    <scope>NUCLEOTIDE SEQUENCE [LARGE SCALE GENOMIC DNA]</scope>
    <source>
        <strain evidence="2 3">Mel28</strain>
    </source>
</reference>
<evidence type="ECO:0000313" key="2">
    <source>
        <dbReference type="EMBL" id="CAZ80688.1"/>
    </source>
</evidence>
<evidence type="ECO:0000313" key="3">
    <source>
        <dbReference type="Proteomes" id="UP000006911"/>
    </source>
</evidence>
<dbReference type="HOGENOM" id="CLU_2279490_0_0_1"/>
<dbReference type="KEGG" id="tml:GSTUM_00002808001"/>
<feature type="compositionally biased region" description="Polar residues" evidence="1">
    <location>
        <begin position="37"/>
        <end position="52"/>
    </location>
</feature>
<organism evidence="2 3">
    <name type="scientific">Tuber melanosporum (strain Mel28)</name>
    <name type="common">Perigord black truffle</name>
    <dbReference type="NCBI Taxonomy" id="656061"/>
    <lineage>
        <taxon>Eukaryota</taxon>
        <taxon>Fungi</taxon>
        <taxon>Dikarya</taxon>
        <taxon>Ascomycota</taxon>
        <taxon>Pezizomycotina</taxon>
        <taxon>Pezizomycetes</taxon>
        <taxon>Pezizales</taxon>
        <taxon>Tuberaceae</taxon>
        <taxon>Tuber</taxon>
    </lineage>
</organism>
<dbReference type="AlphaFoldDB" id="D5G845"/>
<dbReference type="InParanoid" id="D5G845"/>
<evidence type="ECO:0000256" key="1">
    <source>
        <dbReference type="SAM" id="MobiDB-lite"/>
    </source>
</evidence>